<protein>
    <recommendedName>
        <fullName evidence="2">F-box domain-containing protein</fullName>
    </recommendedName>
</protein>
<feature type="compositionally biased region" description="Polar residues" evidence="1">
    <location>
        <begin position="174"/>
        <end position="190"/>
    </location>
</feature>
<organism evidence="3 4">
    <name type="scientific">Pleurostoma richardsiae</name>
    <dbReference type="NCBI Taxonomy" id="41990"/>
    <lineage>
        <taxon>Eukaryota</taxon>
        <taxon>Fungi</taxon>
        <taxon>Dikarya</taxon>
        <taxon>Ascomycota</taxon>
        <taxon>Pezizomycotina</taxon>
        <taxon>Sordariomycetes</taxon>
        <taxon>Sordariomycetidae</taxon>
        <taxon>Calosphaeriales</taxon>
        <taxon>Pleurostomataceae</taxon>
        <taxon>Pleurostoma</taxon>
    </lineage>
</organism>
<dbReference type="InterPro" id="IPR036047">
    <property type="entry name" value="F-box-like_dom_sf"/>
</dbReference>
<proteinExistence type="predicted"/>
<feature type="compositionally biased region" description="Polar residues" evidence="1">
    <location>
        <begin position="682"/>
        <end position="694"/>
    </location>
</feature>
<dbReference type="SUPFAM" id="SSF81383">
    <property type="entry name" value="F-box domain"/>
    <property type="match status" value="1"/>
</dbReference>
<feature type="domain" description="F-box" evidence="2">
    <location>
        <begin position="7"/>
        <end position="47"/>
    </location>
</feature>
<feature type="region of interest" description="Disordered" evidence="1">
    <location>
        <begin position="170"/>
        <end position="196"/>
    </location>
</feature>
<evidence type="ECO:0000256" key="1">
    <source>
        <dbReference type="SAM" id="MobiDB-lite"/>
    </source>
</evidence>
<feature type="region of interest" description="Disordered" evidence="1">
    <location>
        <begin position="547"/>
        <end position="566"/>
    </location>
</feature>
<dbReference type="CDD" id="cd09917">
    <property type="entry name" value="F-box_SF"/>
    <property type="match status" value="1"/>
</dbReference>
<keyword evidence="4" id="KW-1185">Reference proteome</keyword>
<dbReference type="AlphaFoldDB" id="A0AA38RJR6"/>
<evidence type="ECO:0000259" key="2">
    <source>
        <dbReference type="SMART" id="SM00256"/>
    </source>
</evidence>
<gene>
    <name evidence="3" type="ORF">NKR23_g8014</name>
</gene>
<feature type="region of interest" description="Disordered" evidence="1">
    <location>
        <begin position="800"/>
        <end position="824"/>
    </location>
</feature>
<feature type="compositionally biased region" description="Low complexity" evidence="1">
    <location>
        <begin position="697"/>
        <end position="710"/>
    </location>
</feature>
<name>A0AA38RJR6_9PEZI</name>
<dbReference type="Proteomes" id="UP001174694">
    <property type="component" value="Unassembled WGS sequence"/>
</dbReference>
<accession>A0AA38RJR6</accession>
<evidence type="ECO:0000313" key="4">
    <source>
        <dbReference type="Proteomes" id="UP001174694"/>
    </source>
</evidence>
<feature type="compositionally biased region" description="Low complexity" evidence="1">
    <location>
        <begin position="656"/>
        <end position="680"/>
    </location>
</feature>
<dbReference type="Pfam" id="PF00646">
    <property type="entry name" value="F-box"/>
    <property type="match status" value="1"/>
</dbReference>
<dbReference type="InterPro" id="IPR001810">
    <property type="entry name" value="F-box_dom"/>
</dbReference>
<dbReference type="EMBL" id="JANBVO010000027">
    <property type="protein sequence ID" value="KAJ9139195.1"/>
    <property type="molecule type" value="Genomic_DNA"/>
</dbReference>
<reference evidence="3" key="1">
    <citation type="submission" date="2022-07" db="EMBL/GenBank/DDBJ databases">
        <title>Fungi with potential for degradation of polypropylene.</title>
        <authorList>
            <person name="Gostincar C."/>
        </authorList>
    </citation>
    <scope>NUCLEOTIDE SEQUENCE</scope>
    <source>
        <strain evidence="3">EXF-13308</strain>
    </source>
</reference>
<feature type="compositionally biased region" description="Acidic residues" evidence="1">
    <location>
        <begin position="805"/>
        <end position="818"/>
    </location>
</feature>
<evidence type="ECO:0000313" key="3">
    <source>
        <dbReference type="EMBL" id="KAJ9139195.1"/>
    </source>
</evidence>
<feature type="region of interest" description="Disordered" evidence="1">
    <location>
        <begin position="633"/>
        <end position="721"/>
    </location>
</feature>
<sequence length="868" mass="96211">MKDLVDLPDDVIFLIGSRLAPRDAILCRRVSRSWNITFTAKKLSHSLLISHFPRSREARLTTTVAEAKSLGWQSGDLPVELQAELEETNEDKKDWAQIYALVARRYHNLQIARPHALEKIQIEQGPASFKEVAPWSRYLRLDNKRAQFHYPDPAWSYCQEDGLLVYRSPDLRQQDNSPGSSKGGLSSQEPPGSRDTVAVMTHGYTIPGSEFKHPFRVMDLATRHEYEVPFLTSDRIIRRVRLAHGVLIIEWCEQEPYHQLNATEFVHRHYVTAFDVVRERTRADPAAGQTTSSTSASPRNGKAPEGTTWPLDNEHQARRQGAPPPPWTWKITFRSEWKMHFLGLPLDRGDRFMSAHTATHYAVYVWQPIRSDWGEDDPIESLVVWDISQPLDYRPSEDPQGRNKPMVASARNFSLPDGMRGLALHDGDEGGAARQTQGGRGPVIIRRLTWRELDFYGVRQRQTPRLRSIALDARNLYMVEEEHRWAVGKHSALTPPRVHYVKSTGIPIIPGPAAPVRAVLPPLRPEPPPLFPADRPWRSRIPVYTPPRPPHERGSAAAVDEPLPAPVQGPRWVDECGADGRANMSFCWRAQLAEAEHSSGLRPQAMPIVQQAMEWFREAGRAQRCGEETFTAPFEAPGEAGDPPPVSPAFRASLFGGPAPGAVAGSVSSSASASGSTPSGDNGVTISHNGNGTIPSAARTATTTTATGTTSPAVWPGSATPTANSVPFVRGSPSRWPGWAPCWRHEDFPYLTVSEVVDFGAGVRISARHCFMLEYLSVHVRPALCVKGLDAVLPSLQRQGVDVGGSDDDDDDDDDDSSSDYTGTSWGAEQVQFADEMWDQLLAKGCIAGDERWIVGEDKEGMITVARF</sequence>
<feature type="region of interest" description="Disordered" evidence="1">
    <location>
        <begin position="281"/>
        <end position="326"/>
    </location>
</feature>
<comment type="caution">
    <text evidence="3">The sequence shown here is derived from an EMBL/GenBank/DDBJ whole genome shotgun (WGS) entry which is preliminary data.</text>
</comment>
<dbReference type="SMART" id="SM00256">
    <property type="entry name" value="FBOX"/>
    <property type="match status" value="1"/>
</dbReference>